<dbReference type="SUPFAM" id="SSF55785">
    <property type="entry name" value="PYP-like sensor domain (PAS domain)"/>
    <property type="match status" value="1"/>
</dbReference>
<comment type="cofactor">
    <cofactor evidence="1">
        <name>Mg(2+)</name>
        <dbReference type="ChEBI" id="CHEBI:18420"/>
    </cofactor>
</comment>
<proteinExistence type="predicted"/>
<dbReference type="InterPro" id="IPR000160">
    <property type="entry name" value="GGDEF_dom"/>
</dbReference>
<accession>A0A6F8PRJ6</accession>
<name>A0A6F8PRJ6_9GAMM</name>
<dbReference type="PROSITE" id="PS50887">
    <property type="entry name" value="GGDEF"/>
    <property type="match status" value="1"/>
</dbReference>
<organism evidence="5 6">
    <name type="scientific">Thiosulfativibrio zosterae</name>
    <dbReference type="NCBI Taxonomy" id="2675053"/>
    <lineage>
        <taxon>Bacteria</taxon>
        <taxon>Pseudomonadati</taxon>
        <taxon>Pseudomonadota</taxon>
        <taxon>Gammaproteobacteria</taxon>
        <taxon>Thiotrichales</taxon>
        <taxon>Piscirickettsiaceae</taxon>
        <taxon>Thiosulfativibrio</taxon>
    </lineage>
</organism>
<dbReference type="NCBIfam" id="TIGR00254">
    <property type="entry name" value="GGDEF"/>
    <property type="match status" value="1"/>
</dbReference>
<evidence type="ECO:0000313" key="6">
    <source>
        <dbReference type="Proteomes" id="UP000501466"/>
    </source>
</evidence>
<protein>
    <recommendedName>
        <fullName evidence="2">diguanylate cyclase</fullName>
        <ecNumber evidence="2">2.7.7.65</ecNumber>
    </recommendedName>
</protein>
<dbReference type="Gene3D" id="3.30.450.20">
    <property type="entry name" value="PAS domain"/>
    <property type="match status" value="1"/>
</dbReference>
<comment type="catalytic activity">
    <reaction evidence="3">
        <text>2 GTP = 3',3'-c-di-GMP + 2 diphosphate</text>
        <dbReference type="Rhea" id="RHEA:24898"/>
        <dbReference type="ChEBI" id="CHEBI:33019"/>
        <dbReference type="ChEBI" id="CHEBI:37565"/>
        <dbReference type="ChEBI" id="CHEBI:58805"/>
        <dbReference type="EC" id="2.7.7.65"/>
    </reaction>
</comment>
<gene>
    <name evidence="5" type="ORF">THMIRHAT_23560</name>
</gene>
<dbReference type="Gene3D" id="3.30.70.270">
    <property type="match status" value="1"/>
</dbReference>
<evidence type="ECO:0000256" key="3">
    <source>
        <dbReference type="ARBA" id="ARBA00034247"/>
    </source>
</evidence>
<sequence length="314" mass="35549">MQVMQNDLLRYKTLIENLNAAVLVEDENRTISLVNQTFCDLFHIPAPPEALMGMDCSESAEQSKSLFKDPEAFLAGVTKLLKDREPVFNEALEMLDGTMLERDYIPIFDDKIYLGHLWVYKDLTPHYKLEHQLTEARNALAALSLTDPLTQLGNRRYIDSTLEFQMALAQRLGRSLSFVMIDLDDFKQVNDTYGHQKGDAVLQAFTEFLSAHLRKTDFLGRLGGEEFVMILPDTSAMTTSELIDKLLIKLQNRTLADLKITFSAGITELPPNMPISSHASGINEIIHFADTAMYEAKSLGKNQWVVKTFQSIEH</sequence>
<dbReference type="GO" id="GO:0006355">
    <property type="term" value="P:regulation of DNA-templated transcription"/>
    <property type="evidence" value="ECO:0007669"/>
    <property type="project" value="InterPro"/>
</dbReference>
<dbReference type="PANTHER" id="PTHR45138">
    <property type="entry name" value="REGULATORY COMPONENTS OF SENSORY TRANSDUCTION SYSTEM"/>
    <property type="match status" value="1"/>
</dbReference>
<dbReference type="FunFam" id="3.30.70.270:FF:000001">
    <property type="entry name" value="Diguanylate cyclase domain protein"/>
    <property type="match status" value="1"/>
</dbReference>
<dbReference type="InterPro" id="IPR050469">
    <property type="entry name" value="Diguanylate_Cyclase"/>
</dbReference>
<dbReference type="SUPFAM" id="SSF55073">
    <property type="entry name" value="Nucleotide cyclase"/>
    <property type="match status" value="1"/>
</dbReference>
<evidence type="ECO:0000256" key="2">
    <source>
        <dbReference type="ARBA" id="ARBA00012528"/>
    </source>
</evidence>
<dbReference type="GO" id="GO:0005886">
    <property type="term" value="C:plasma membrane"/>
    <property type="evidence" value="ECO:0007669"/>
    <property type="project" value="TreeGrafter"/>
</dbReference>
<dbReference type="CDD" id="cd01949">
    <property type="entry name" value="GGDEF"/>
    <property type="match status" value="1"/>
</dbReference>
<dbReference type="Pfam" id="PF00989">
    <property type="entry name" value="PAS"/>
    <property type="match status" value="1"/>
</dbReference>
<dbReference type="GO" id="GO:1902201">
    <property type="term" value="P:negative regulation of bacterial-type flagellum-dependent cell motility"/>
    <property type="evidence" value="ECO:0007669"/>
    <property type="project" value="TreeGrafter"/>
</dbReference>
<keyword evidence="6" id="KW-1185">Reference proteome</keyword>
<dbReference type="EC" id="2.7.7.65" evidence="2"/>
<evidence type="ECO:0000256" key="1">
    <source>
        <dbReference type="ARBA" id="ARBA00001946"/>
    </source>
</evidence>
<dbReference type="InterPro" id="IPR013767">
    <property type="entry name" value="PAS_fold"/>
</dbReference>
<evidence type="ECO:0000313" key="5">
    <source>
        <dbReference type="EMBL" id="BBP44610.1"/>
    </source>
</evidence>
<dbReference type="InterPro" id="IPR029787">
    <property type="entry name" value="Nucleotide_cyclase"/>
</dbReference>
<dbReference type="PANTHER" id="PTHR45138:SF9">
    <property type="entry name" value="DIGUANYLATE CYCLASE DGCM-RELATED"/>
    <property type="match status" value="1"/>
</dbReference>
<dbReference type="Proteomes" id="UP000501466">
    <property type="component" value="Chromosome"/>
</dbReference>
<feature type="domain" description="GGDEF" evidence="4">
    <location>
        <begin position="174"/>
        <end position="309"/>
    </location>
</feature>
<dbReference type="EMBL" id="AP021888">
    <property type="protein sequence ID" value="BBP44610.1"/>
    <property type="molecule type" value="Genomic_DNA"/>
</dbReference>
<dbReference type="InterPro" id="IPR043128">
    <property type="entry name" value="Rev_trsase/Diguanyl_cyclase"/>
</dbReference>
<dbReference type="GO" id="GO:0052621">
    <property type="term" value="F:diguanylate cyclase activity"/>
    <property type="evidence" value="ECO:0007669"/>
    <property type="project" value="UniProtKB-EC"/>
</dbReference>
<evidence type="ECO:0000259" key="4">
    <source>
        <dbReference type="PROSITE" id="PS50887"/>
    </source>
</evidence>
<reference evidence="6" key="1">
    <citation type="submission" date="2019-11" db="EMBL/GenBank/DDBJ databases">
        <title>Isolation and characterization of two novel species in the genus Thiomicrorhabdus.</title>
        <authorList>
            <person name="Mochizuki J."/>
            <person name="Kojima H."/>
            <person name="Fukui M."/>
        </authorList>
    </citation>
    <scope>NUCLEOTIDE SEQUENCE [LARGE SCALE GENOMIC DNA]</scope>
    <source>
        <strain evidence="6">AkT22</strain>
    </source>
</reference>
<dbReference type="AlphaFoldDB" id="A0A6F8PRJ6"/>
<dbReference type="GO" id="GO:0043709">
    <property type="term" value="P:cell adhesion involved in single-species biofilm formation"/>
    <property type="evidence" value="ECO:0007669"/>
    <property type="project" value="TreeGrafter"/>
</dbReference>
<dbReference type="InterPro" id="IPR035965">
    <property type="entry name" value="PAS-like_dom_sf"/>
</dbReference>
<dbReference type="KEGG" id="tzo:THMIRHAT_23560"/>
<dbReference type="Pfam" id="PF00990">
    <property type="entry name" value="GGDEF"/>
    <property type="match status" value="1"/>
</dbReference>
<dbReference type="SMART" id="SM00267">
    <property type="entry name" value="GGDEF"/>
    <property type="match status" value="1"/>
</dbReference>